<keyword evidence="4" id="KW-0934">Plastid</keyword>
<dbReference type="SUPFAM" id="SSF52540">
    <property type="entry name" value="P-loop containing nucleoside triphosphate hydrolases"/>
    <property type="match status" value="1"/>
</dbReference>
<dbReference type="InterPro" id="IPR045735">
    <property type="entry name" value="Spore_III_AA_AAA+_ATPase"/>
</dbReference>
<dbReference type="AlphaFoldDB" id="A0A9Y1I2Q1"/>
<keyword evidence="2" id="KW-0067">ATP-binding</keyword>
<keyword evidence="1" id="KW-0547">Nucleotide-binding</keyword>
<dbReference type="SUPFAM" id="SSF82708">
    <property type="entry name" value="R3H domain"/>
    <property type="match status" value="1"/>
</dbReference>
<dbReference type="InterPro" id="IPR003593">
    <property type="entry name" value="AAA+_ATPase"/>
</dbReference>
<dbReference type="CDD" id="cd00009">
    <property type="entry name" value="AAA"/>
    <property type="match status" value="1"/>
</dbReference>
<geneLocation type="plastid" evidence="4"/>
<accession>A0A9Y1I2Q1</accession>
<dbReference type="Pfam" id="PF19568">
    <property type="entry name" value="Spore_III_AA"/>
    <property type="match status" value="1"/>
</dbReference>
<evidence type="ECO:0000256" key="1">
    <source>
        <dbReference type="ARBA" id="ARBA00022741"/>
    </source>
</evidence>
<proteinExistence type="predicted"/>
<dbReference type="InterPro" id="IPR058670">
    <property type="entry name" value="PTPase_dom"/>
</dbReference>
<organism evidence="4">
    <name type="scientific">Galdieria yellowstonensis</name>
    <dbReference type="NCBI Taxonomy" id="3028027"/>
    <lineage>
        <taxon>Eukaryota</taxon>
        <taxon>Rhodophyta</taxon>
        <taxon>Bangiophyceae</taxon>
        <taxon>Galdieriales</taxon>
        <taxon>Galdieriaceae</taxon>
        <taxon>Galdieria</taxon>
    </lineage>
</organism>
<dbReference type="CDD" id="cd02645">
    <property type="entry name" value="R3H_AAA"/>
    <property type="match status" value="1"/>
</dbReference>
<dbReference type="InterPro" id="IPR027417">
    <property type="entry name" value="P-loop_NTPase"/>
</dbReference>
<dbReference type="InterPro" id="IPR036867">
    <property type="entry name" value="R3H_dom_sf"/>
</dbReference>
<dbReference type="GO" id="GO:0005524">
    <property type="term" value="F:ATP binding"/>
    <property type="evidence" value="ECO:0007669"/>
    <property type="project" value="UniProtKB-KW"/>
</dbReference>
<dbReference type="GO" id="GO:0003676">
    <property type="term" value="F:nucleic acid binding"/>
    <property type="evidence" value="ECO:0007669"/>
    <property type="project" value="UniProtKB-UniRule"/>
</dbReference>
<dbReference type="InterPro" id="IPR034081">
    <property type="entry name" value="R3H_AAA"/>
</dbReference>
<sequence>MIISDDLEKLLKILPIEISKTIEKYSNKNQLLEIVMDLGKKPEARFSDHVYYISNKNINWQDINYCIKRLGKFNIDNRTGIKNTLHRISSINNRNGQIIGLTYRVGRAVLGNINIIRDLLEIGHSILILGRPGVGKTTAIREIARILADEIGKRVVIIDTSNEIAGDSDIGHFSIGRARRMQVKHPQLQHQVMIEAIENHMPEVIIIDEISTELEAIAARTIAERGVQLIGTAHGNSLENLIRNSTLSDLIGGIQYVTLGDEEARKRGTQKSILERKSFPTFNIVIEIHQLYSWRIHEDVEKNVDRILQGYKPILQDRFINLDNKHIIKYSQYNNNNENFNNNKPKLNYIKQDSNHFFYEFINKNVNINHKIYLYLHSLSYKQTQYCIDNMELPITLTKTLDNANAILGLRIQTKNTPKLREIAKNKRIPIYVISNETVPQLIKILKNIINSYDLKKVYKNTHIFDSLKEMRMAILNIVLSKNQTVELIPRIGYIRKYQHLLAEYFNLYAISVGKEPFRRLRIYPRYLV</sequence>
<gene>
    <name evidence="4" type="primary">ycf45</name>
    <name evidence="4" type="ORF">GAYEhsy245_005</name>
</gene>
<feature type="domain" description="R3H" evidence="3">
    <location>
        <begin position="462"/>
        <end position="527"/>
    </location>
</feature>
<dbReference type="Pfam" id="PF01424">
    <property type="entry name" value="R3H"/>
    <property type="match status" value="1"/>
</dbReference>
<evidence type="ECO:0000259" key="3">
    <source>
        <dbReference type="PROSITE" id="PS51061"/>
    </source>
</evidence>
<protein>
    <recommendedName>
        <fullName evidence="3">R3H domain-containing protein</fullName>
    </recommendedName>
</protein>
<dbReference type="PANTHER" id="PTHR20953">
    <property type="entry name" value="KINASE-RELATED"/>
    <property type="match status" value="1"/>
</dbReference>
<dbReference type="SMART" id="SM00393">
    <property type="entry name" value="R3H"/>
    <property type="match status" value="1"/>
</dbReference>
<dbReference type="PANTHER" id="PTHR20953:SF3">
    <property type="entry name" value="P-LOOP CONTAINING NUCLEOSIDE TRIPHOSPHATE HYDROLASES SUPERFAMILY PROTEIN"/>
    <property type="match status" value="1"/>
</dbReference>
<name>A0A9Y1I2Q1_9RHOD</name>
<dbReference type="Gene3D" id="3.40.50.300">
    <property type="entry name" value="P-loop containing nucleotide triphosphate hydrolases"/>
    <property type="match status" value="1"/>
</dbReference>
<evidence type="ECO:0000313" key="4">
    <source>
        <dbReference type="EMBL" id="WDA99220.1"/>
    </source>
</evidence>
<dbReference type="PROSITE" id="PS51061">
    <property type="entry name" value="R3H"/>
    <property type="match status" value="1"/>
</dbReference>
<evidence type="ECO:0000256" key="2">
    <source>
        <dbReference type="ARBA" id="ARBA00022840"/>
    </source>
</evidence>
<dbReference type="SMART" id="SM00382">
    <property type="entry name" value="AAA"/>
    <property type="match status" value="1"/>
</dbReference>
<dbReference type="InterPro" id="IPR001374">
    <property type="entry name" value="R3H_dom"/>
</dbReference>
<reference evidence="4" key="1">
    <citation type="journal article" date="2023" name="J. Phycol.">
        <title>Revised classification of the Cyanidiophyceae based on plastid genome data with descriptions of the Cavernulicolales ord. nov. and Galdieriales ord. nov. (Rhodophyta).</title>
        <authorList>
            <person name="Park S.I."/>
            <person name="Cho C.H."/>
            <person name="Ciniglia C."/>
            <person name="Huang T.Y."/>
            <person name="Liu S.L."/>
            <person name="Bustamante D.E."/>
            <person name="Calderon M.S."/>
            <person name="Mansilla A."/>
            <person name="McDermott T."/>
            <person name="Andersen R.A."/>
            <person name="Yoon H.S."/>
        </authorList>
    </citation>
    <scope>NUCLEOTIDE SEQUENCE</scope>
    <source>
        <strain evidence="4">Hsy245</strain>
    </source>
</reference>
<dbReference type="EMBL" id="OP616813">
    <property type="protein sequence ID" value="WDA99220.1"/>
    <property type="molecule type" value="Genomic_DNA"/>
</dbReference>
<dbReference type="Pfam" id="PF25516">
    <property type="entry name" value="PTPase"/>
    <property type="match status" value="1"/>
</dbReference>